<comment type="caution">
    <text evidence="1">The sequence shown here is derived from an EMBL/GenBank/DDBJ whole genome shotgun (WGS) entry which is preliminary data.</text>
</comment>
<accession>A0ACC3MCI9</accession>
<name>A0ACC3MCI9_9PEZI</name>
<dbReference type="Proteomes" id="UP001281147">
    <property type="component" value="Unassembled WGS sequence"/>
</dbReference>
<evidence type="ECO:0000313" key="2">
    <source>
        <dbReference type="Proteomes" id="UP001281147"/>
    </source>
</evidence>
<protein>
    <submittedName>
        <fullName evidence="1">Uncharacterized protein</fullName>
    </submittedName>
</protein>
<sequence>MSLRRSTPYSIKEEIVEVVDLTQVDCVHLAKKQRLKVEDLEAQIPLLSIEGENDNVPNFAYEDLTEDDGDDGNEWLRELSQKEARDFQHRHSRSLTVPPAEKKTKSATTSLGAVITVDMGVELLDGDFLYVKSIKRKADGTYLKGISLRRNCKSKDLLPKKYNELCAILKTYADADDPAIDECLIVRPLDDVLTVRNIIFTNEPFPALSFRDASRNGGKERYASWSEVQDTAILVCRWKHTEFCEGNKVVSQTIMQLNEKECTTGISAGQLRKLWRGDGEPSVDDVEMLETTVVQKYRHVGRHGIYEKQTDSVTTESIKFRPAKDRTTVDSNKQSGSAHYTYGDVCTGAGGAVRGADQAGLRPSFFLDSWSVACKTQKLNWRGVPVLHMDIYEFLTAFPDHAYLRVDILHISFPCQPHSPAHTKDGKNDDANIAAGYSAIPILRKPQALTHNGGWHFRALVHQLTTVGYSVRTKIVNCADYGNVQARKRLIIMASCPGETLPPFPQPTHGTGRGMKPLVTIRDIRNKLRNFEIEPHMRASIPRDGKPYDDREPLKQCITTSGGESNLHPKGKRTFNLQELACLAGFPLIHRFFGTEGSIKRQIGNAVPACVGKAIFEQIIKTMRQTDKEIAAWKPECIELD</sequence>
<keyword evidence="2" id="KW-1185">Reference proteome</keyword>
<dbReference type="EMBL" id="JAUTXU010000329">
    <property type="protein sequence ID" value="KAK3684707.1"/>
    <property type="molecule type" value="Genomic_DNA"/>
</dbReference>
<reference evidence="1" key="1">
    <citation type="submission" date="2023-07" db="EMBL/GenBank/DDBJ databases">
        <title>Black Yeasts Isolated from many extreme environments.</title>
        <authorList>
            <person name="Coleine C."/>
            <person name="Stajich J.E."/>
            <person name="Selbmann L."/>
        </authorList>
    </citation>
    <scope>NUCLEOTIDE SEQUENCE</scope>
    <source>
        <strain evidence="1">CCFEE 5714</strain>
    </source>
</reference>
<proteinExistence type="predicted"/>
<evidence type="ECO:0000313" key="1">
    <source>
        <dbReference type="EMBL" id="KAK3684707.1"/>
    </source>
</evidence>
<organism evidence="1 2">
    <name type="scientific">Vermiconidia calcicola</name>
    <dbReference type="NCBI Taxonomy" id="1690605"/>
    <lineage>
        <taxon>Eukaryota</taxon>
        <taxon>Fungi</taxon>
        <taxon>Dikarya</taxon>
        <taxon>Ascomycota</taxon>
        <taxon>Pezizomycotina</taxon>
        <taxon>Dothideomycetes</taxon>
        <taxon>Dothideomycetidae</taxon>
        <taxon>Mycosphaerellales</taxon>
        <taxon>Extremaceae</taxon>
        <taxon>Vermiconidia</taxon>
    </lineage>
</organism>
<gene>
    <name evidence="1" type="ORF">LTR37_020001</name>
</gene>